<keyword evidence="4" id="KW-1185">Reference proteome</keyword>
<dbReference type="Pfam" id="PF13827">
    <property type="entry name" value="DUF4189"/>
    <property type="match status" value="2"/>
</dbReference>
<keyword evidence="1" id="KW-0732">Signal</keyword>
<evidence type="ECO:0000256" key="1">
    <source>
        <dbReference type="SAM" id="SignalP"/>
    </source>
</evidence>
<protein>
    <submittedName>
        <fullName evidence="3">DUF4189 domain-containing protein</fullName>
    </submittedName>
</protein>
<reference evidence="3 4" key="1">
    <citation type="submission" date="2020-09" db="EMBL/GenBank/DDBJ databases">
        <title>Sphingomonas sp., a new species isolated from pork steak.</title>
        <authorList>
            <person name="Heidler von Heilborn D."/>
        </authorList>
    </citation>
    <scope>NUCLEOTIDE SEQUENCE [LARGE SCALE GENOMIC DNA]</scope>
    <source>
        <strain evidence="4">S8-3T</strain>
    </source>
</reference>
<proteinExistence type="predicted"/>
<sequence length="308" mass="32846">MTRFLDLHRMARMLLIGLAWCLWPVQAQAQGQAYPCNGAGPGERVVGMSPAAPGVASFPLCVRDESSNAPAEPAAAHNSYAAIAWHPDAADIWVDGNYSGGENIAEREVVAACNSVMGGGCSLAGDWGNSSMAIIRDRNGSFYRGWAGEGGAERRRVLAECSAKQLLPCEIFATIRSSTNRRSPGPSARKFYAVSAWVVGSDGYDHKLYIASGQRSADAATAAAIKACRDATSRPCESTALTGNGFIQAYRMDGNRDSATVETSAKRAQEAARVNCKKQKGTSCELQALFDSRKPGLFVHDFAKAKTR</sequence>
<evidence type="ECO:0000313" key="3">
    <source>
        <dbReference type="EMBL" id="QNQ10736.1"/>
    </source>
</evidence>
<dbReference type="RefSeq" id="WP_187763026.1">
    <property type="nucleotide sequence ID" value="NZ_CP061038.1"/>
</dbReference>
<gene>
    <name evidence="3" type="ORF">H3Z74_05955</name>
</gene>
<name>A0A7H0LM33_9SPHN</name>
<dbReference type="Proteomes" id="UP000516148">
    <property type="component" value="Chromosome"/>
</dbReference>
<feature type="chain" id="PRO_5029001775" evidence="1">
    <location>
        <begin position="30"/>
        <end position="308"/>
    </location>
</feature>
<dbReference type="InterPro" id="IPR025240">
    <property type="entry name" value="DUF4189"/>
</dbReference>
<evidence type="ECO:0000259" key="2">
    <source>
        <dbReference type="Pfam" id="PF13827"/>
    </source>
</evidence>
<feature type="domain" description="DUF4189" evidence="2">
    <location>
        <begin position="80"/>
        <end position="173"/>
    </location>
</feature>
<dbReference type="KEGG" id="spap:H3Z74_05955"/>
<accession>A0A7H0LM33</accession>
<feature type="domain" description="DUF4189" evidence="2">
    <location>
        <begin position="207"/>
        <end position="287"/>
    </location>
</feature>
<feature type="signal peptide" evidence="1">
    <location>
        <begin position="1"/>
        <end position="29"/>
    </location>
</feature>
<dbReference type="AlphaFoldDB" id="A0A7H0LM33"/>
<organism evidence="3 4">
    <name type="scientific">Sphingomonas alpina</name>
    <dbReference type="NCBI Taxonomy" id="653931"/>
    <lineage>
        <taxon>Bacteria</taxon>
        <taxon>Pseudomonadati</taxon>
        <taxon>Pseudomonadota</taxon>
        <taxon>Alphaproteobacteria</taxon>
        <taxon>Sphingomonadales</taxon>
        <taxon>Sphingomonadaceae</taxon>
        <taxon>Sphingomonas</taxon>
    </lineage>
</organism>
<dbReference type="EMBL" id="CP061038">
    <property type="protein sequence ID" value="QNQ10736.1"/>
    <property type="molecule type" value="Genomic_DNA"/>
</dbReference>
<evidence type="ECO:0000313" key="4">
    <source>
        <dbReference type="Proteomes" id="UP000516148"/>
    </source>
</evidence>